<dbReference type="Proteomes" id="UP000789396">
    <property type="component" value="Unassembled WGS sequence"/>
</dbReference>
<sequence length="118" mass="13593">IVSPRNENGVLVILSPLVEDMEVEESFFIDLDNKSAAKELQQTLDALHIRNPMSIEELLDFEEEKIEIHQQFNDNDLIQAATEIEHAENEVIIQSLTGKEQLDILRNVLRIVDERIDD</sequence>
<accession>A0A9N9IM04</accession>
<reference evidence="1" key="1">
    <citation type="submission" date="2021-06" db="EMBL/GenBank/DDBJ databases">
        <authorList>
            <person name="Kallberg Y."/>
            <person name="Tangrot J."/>
            <person name="Rosling A."/>
        </authorList>
    </citation>
    <scope>NUCLEOTIDE SEQUENCE</scope>
    <source>
        <strain evidence="1">IN212</strain>
    </source>
</reference>
<dbReference type="AlphaFoldDB" id="A0A9N9IM04"/>
<comment type="caution">
    <text evidence="1">The sequence shown here is derived from an EMBL/GenBank/DDBJ whole genome shotgun (WGS) entry which is preliminary data.</text>
</comment>
<dbReference type="EMBL" id="CAJVPZ010032297">
    <property type="protein sequence ID" value="CAG8741521.1"/>
    <property type="molecule type" value="Genomic_DNA"/>
</dbReference>
<keyword evidence="2" id="KW-1185">Reference proteome</keyword>
<protein>
    <submittedName>
        <fullName evidence="1">485_t:CDS:1</fullName>
    </submittedName>
</protein>
<evidence type="ECO:0000313" key="1">
    <source>
        <dbReference type="EMBL" id="CAG8741521.1"/>
    </source>
</evidence>
<proteinExistence type="predicted"/>
<feature type="non-terminal residue" evidence="1">
    <location>
        <position position="118"/>
    </location>
</feature>
<feature type="non-terminal residue" evidence="1">
    <location>
        <position position="1"/>
    </location>
</feature>
<organism evidence="1 2">
    <name type="scientific">Racocetra fulgida</name>
    <dbReference type="NCBI Taxonomy" id="60492"/>
    <lineage>
        <taxon>Eukaryota</taxon>
        <taxon>Fungi</taxon>
        <taxon>Fungi incertae sedis</taxon>
        <taxon>Mucoromycota</taxon>
        <taxon>Glomeromycotina</taxon>
        <taxon>Glomeromycetes</taxon>
        <taxon>Diversisporales</taxon>
        <taxon>Gigasporaceae</taxon>
        <taxon>Racocetra</taxon>
    </lineage>
</organism>
<evidence type="ECO:0000313" key="2">
    <source>
        <dbReference type="Proteomes" id="UP000789396"/>
    </source>
</evidence>
<name>A0A9N9IM04_9GLOM</name>
<dbReference type="OrthoDB" id="2394465at2759"/>
<gene>
    <name evidence="1" type="ORF">RFULGI_LOCUS12900</name>
</gene>